<dbReference type="EMBL" id="CP045482">
    <property type="protein sequence ID" value="QGR20768.1"/>
    <property type="molecule type" value="Genomic_DNA"/>
</dbReference>
<evidence type="ECO:0000313" key="2">
    <source>
        <dbReference type="EMBL" id="QGR20768.1"/>
    </source>
</evidence>
<protein>
    <submittedName>
        <fullName evidence="2">Uncharacterized protein</fullName>
    </submittedName>
</protein>
<reference evidence="1 4" key="1">
    <citation type="submission" date="2019-10" db="EMBL/GenBank/DDBJ databases">
        <title>Comparative genomics of sulfur disproportionating microorganisms.</title>
        <authorList>
            <person name="Ward L.M."/>
            <person name="Bertran E."/>
            <person name="Johnston D."/>
        </authorList>
    </citation>
    <scope>NUCLEOTIDE SEQUENCE [LARGE SCALE GENOMIC DNA]</scope>
    <source>
        <strain evidence="1 4">DSM 3772</strain>
    </source>
</reference>
<sequence>MSVETSSSLRYLGGIIGTLLEGVITLDCIQENCVKEGLKRYNSMESFQRYEIYPAISAGMSVLKDASSSPEKIFRQGIVVKTSDTGDWFYIGGISPYWGHDQLIVYQGGSKASSQGKLNRGIIDDFVNKGGLGVVPLYKEKVPPVWYNPVLFKDCQGSFGIFWNYLGEFQGGILSIFSNAPNILRYTEDLIEGRKASLTYSSYGHYYLSIAAENDVMRPASDIYPYVYLALGTNPLVAKSHGLQIYPGFTFDTVTSDVSSCCEKIMPKHYCKSSFLDYIKFNDIDIGAPVYATLPCGNSCSTFGLAGLIMSISSMTVNNVQLIYLTIAQPPSDLTTSAIIEWSKTMGFYDSLSKLFEAGKRFKKAIADLSTVFPEFIAIAAALTVDWLESYDDGLKEAGVKARELNELYNKVVDELAGKPPSITNRYVYDQWWEFKTRVEECAREIILEYPEITYDELVKEVQNCAEFE</sequence>
<evidence type="ECO:0000313" key="4">
    <source>
        <dbReference type="Proteomes" id="UP000474054"/>
    </source>
</evidence>
<dbReference type="Proteomes" id="UP000474054">
    <property type="component" value="Unassembled WGS sequence"/>
</dbReference>
<dbReference type="KEGG" id="aamb:D1866_01055"/>
<dbReference type="Proteomes" id="UP000426328">
    <property type="component" value="Chromosome"/>
</dbReference>
<reference evidence="2 3" key="2">
    <citation type="submission" date="2019-10" db="EMBL/GenBank/DDBJ databases">
        <title>Genome Sequences from Six Type Strain Members of the Archaeal Family Sulfolobaceae: Acidianus ambivalens, Acidianus infernus, Metallosphaera prunae, Stygiolobus azoricus, Sulfolobus metallicus, and Sulfurisphaera ohwakuensis.</title>
        <authorList>
            <person name="Counts J.A."/>
            <person name="Kelly R.M."/>
        </authorList>
    </citation>
    <scope>NUCLEOTIDE SEQUENCE [LARGE SCALE GENOMIC DNA]</scope>
    <source>
        <strain evidence="2 3">LEI 10</strain>
    </source>
</reference>
<evidence type="ECO:0000313" key="1">
    <source>
        <dbReference type="EMBL" id="MQL55223.1"/>
    </source>
</evidence>
<evidence type="ECO:0000313" key="3">
    <source>
        <dbReference type="Proteomes" id="UP000426328"/>
    </source>
</evidence>
<keyword evidence="3" id="KW-1185">Reference proteome</keyword>
<name>A0A650CSH3_ACIAM</name>
<dbReference type="EMBL" id="WHYS01000001">
    <property type="protein sequence ID" value="MQL55223.1"/>
    <property type="molecule type" value="Genomic_DNA"/>
</dbReference>
<dbReference type="AlphaFoldDB" id="A0A650CSH3"/>
<dbReference type="GeneID" id="42778283"/>
<proteinExistence type="predicted"/>
<accession>A0A650CSH3</accession>
<organism evidence="2 3">
    <name type="scientific">Acidianus ambivalens</name>
    <name type="common">Desulfurolobus ambivalens</name>
    <dbReference type="NCBI Taxonomy" id="2283"/>
    <lineage>
        <taxon>Archaea</taxon>
        <taxon>Thermoproteota</taxon>
        <taxon>Thermoprotei</taxon>
        <taxon>Sulfolobales</taxon>
        <taxon>Sulfolobaceae</taxon>
        <taxon>Acidianus</taxon>
    </lineage>
</organism>
<dbReference type="RefSeq" id="WP_152940804.1">
    <property type="nucleotide sequence ID" value="NZ_CP045482.1"/>
</dbReference>
<gene>
    <name evidence="2" type="ORF">D1866_01055</name>
    <name evidence="1" type="ORF">GFB69_05520</name>
</gene>